<dbReference type="InterPro" id="IPR017113">
    <property type="entry name" value="Antirestriction_ArdC"/>
</dbReference>
<gene>
    <name evidence="3" type="ordered locus">Meso_3793</name>
</gene>
<evidence type="ECO:0008006" key="4">
    <source>
        <dbReference type="Google" id="ProtNLM"/>
    </source>
</evidence>
<evidence type="ECO:0000313" key="3">
    <source>
        <dbReference type="EMBL" id="ABG65161.1"/>
    </source>
</evidence>
<evidence type="ECO:0000259" key="1">
    <source>
        <dbReference type="Pfam" id="PF08401"/>
    </source>
</evidence>
<feature type="domain" description="N-terminal" evidence="1">
    <location>
        <begin position="4"/>
        <end position="124"/>
    </location>
</feature>
<organism evidence="3">
    <name type="scientific">Chelativorans sp. (strain BNC1)</name>
    <dbReference type="NCBI Taxonomy" id="266779"/>
    <lineage>
        <taxon>Bacteria</taxon>
        <taxon>Pseudomonadati</taxon>
        <taxon>Pseudomonadota</taxon>
        <taxon>Alphaproteobacteria</taxon>
        <taxon>Hyphomicrobiales</taxon>
        <taxon>Phyllobacteriaceae</taxon>
        <taxon>Chelativorans</taxon>
    </lineage>
</organism>
<dbReference type="AlphaFoldDB" id="Q11BR4"/>
<dbReference type="KEGG" id="mes:Meso_3793"/>
<dbReference type="GO" id="GO:0003697">
    <property type="term" value="F:single-stranded DNA binding"/>
    <property type="evidence" value="ECO:0007669"/>
    <property type="project" value="InterPro"/>
</dbReference>
<dbReference type="InterPro" id="IPR013610">
    <property type="entry name" value="ArdC_N"/>
</dbReference>
<proteinExistence type="predicted"/>
<sequence length="301" mass="33960">MKTDVYERITSRIVAELEQGVRPWLKPWSAEHAAGRITRPLRSNGMPYQGINVLMLWGEAVAKGFAAPIWMTFRQAQELGGHVRKGEHGSLVVYADRISRTERDEATGEEAEREIPFLKGYTVFNVEQVEGLPQHFYAVAEPRLEEVARNVQADAFFVATHADIRHGGDRAYYTMAEDRVQMPPFEAFRDAESYYATLAHELTHWTRHPLRLEREFGRKRWGDEGYAMEELVAELGAAFLSADLGLTPEPRADHAAYIGSWLEVLKNDKRAIFAAASHAQRAADFLHGLQAGRQVEQGIAA</sequence>
<dbReference type="InterPro" id="IPR041459">
    <property type="entry name" value="MPTase-PolyVal"/>
</dbReference>
<accession>Q11BR4</accession>
<feature type="domain" description="Polyvalent protein metallopeptidase" evidence="2">
    <location>
        <begin position="152"/>
        <end position="278"/>
    </location>
</feature>
<reference evidence="3" key="1">
    <citation type="submission" date="2006-06" db="EMBL/GenBank/DDBJ databases">
        <title>Complete sequence of chromosome of Chelativorans sp. BNC1.</title>
        <authorList>
            <consortium name="US DOE Joint Genome Institute"/>
            <person name="Copeland A."/>
            <person name="Lucas S."/>
            <person name="Lapidus A."/>
            <person name="Barry K."/>
            <person name="Detter J.C."/>
            <person name="Glavina del Rio T."/>
            <person name="Hammon N."/>
            <person name="Israni S."/>
            <person name="Dalin E."/>
            <person name="Tice H."/>
            <person name="Pitluck S."/>
            <person name="Chertkov O."/>
            <person name="Brettin T."/>
            <person name="Bruce D."/>
            <person name="Han C."/>
            <person name="Tapia R."/>
            <person name="Gilna P."/>
            <person name="Schmutz J."/>
            <person name="Larimer F."/>
            <person name="Land M."/>
            <person name="Hauser L."/>
            <person name="Kyrpides N."/>
            <person name="Mikhailova N."/>
            <person name="Richardson P."/>
        </authorList>
    </citation>
    <scope>NUCLEOTIDE SEQUENCE</scope>
    <source>
        <strain evidence="3">BNC1</strain>
    </source>
</reference>
<dbReference type="HOGENOM" id="CLU_041111_0_0_5"/>
<dbReference type="OrthoDB" id="9792687at2"/>
<dbReference type="Pfam" id="PF18818">
    <property type="entry name" value="MPTase-PolyVal"/>
    <property type="match status" value="1"/>
</dbReference>
<dbReference type="STRING" id="266779.Meso_3793"/>
<dbReference type="Pfam" id="PF08401">
    <property type="entry name" value="ArdcN"/>
    <property type="match status" value="1"/>
</dbReference>
<dbReference type="PIRSF" id="PIRSF037112">
    <property type="entry name" value="Antirestriction_ArdC"/>
    <property type="match status" value="1"/>
</dbReference>
<protein>
    <recommendedName>
        <fullName evidence="4">Antirestriction protein</fullName>
    </recommendedName>
</protein>
<evidence type="ECO:0000259" key="2">
    <source>
        <dbReference type="Pfam" id="PF18818"/>
    </source>
</evidence>
<dbReference type="EMBL" id="CP000390">
    <property type="protein sequence ID" value="ABG65161.1"/>
    <property type="molecule type" value="Genomic_DNA"/>
</dbReference>
<dbReference type="eggNOG" id="COG4227">
    <property type="taxonomic scope" value="Bacteria"/>
</dbReference>
<name>Q11BR4_CHESB</name>